<dbReference type="SUPFAM" id="SSF51197">
    <property type="entry name" value="Clavaminate synthase-like"/>
    <property type="match status" value="1"/>
</dbReference>
<keyword evidence="5 6" id="KW-0408">Iron</keyword>
<dbReference type="PANTHER" id="PTHR47991">
    <property type="entry name" value="OXOGLUTARATE/IRON-DEPENDENT DIOXYGENASE"/>
    <property type="match status" value="1"/>
</dbReference>
<evidence type="ECO:0000256" key="2">
    <source>
        <dbReference type="ARBA" id="ARBA00022723"/>
    </source>
</evidence>
<comment type="similarity">
    <text evidence="1 6">Belongs to the iron/ascorbate-dependent oxidoreductase family.</text>
</comment>
<dbReference type="Proteomes" id="UP000504603">
    <property type="component" value="Unplaced"/>
</dbReference>
<keyword evidence="3" id="KW-0847">Vitamin C</keyword>
<dbReference type="GO" id="GO:0046872">
    <property type="term" value="F:metal ion binding"/>
    <property type="evidence" value="ECO:0007669"/>
    <property type="project" value="UniProtKB-KW"/>
</dbReference>
<sequence length="356" mass="40624">MELQLGDSLLVPCVRELAKGPLSTVPLRYVRLDQDPPFEFADSSAAQIPVIDMHKLLFSDHSEDSELDKLHHACKDWGFFQLINHGVTDALVESMRSGIQELFDLPMEEKRKLWQKAGDFEGFGQNFVVSEEQKLNWGDLFGIITLPTYLRKPHLFPNLPLPFRDDLDTYASEMKVLAMKLLDSMAKALKMEGCEMRELFEEGMQGIRMNYYPPCPQPELVIGLNNHSDASGITILLQLNEMEGLQIRNDGRWIPVKPLPNAFVVNVGDVMEIVTNGIYHSIEHRAIVNSVKERLSVAMFYNPRLDGEMGPAPSLVTAERPTLFKRIRVMDYFRGFFSKELNGKSYLDVMRIEDTK</sequence>
<reference evidence="9" key="1">
    <citation type="submission" date="2025-08" db="UniProtKB">
        <authorList>
            <consortium name="RefSeq"/>
        </authorList>
    </citation>
    <scope>IDENTIFICATION</scope>
    <source>
        <strain evidence="9">OHB3-1</strain>
    </source>
</reference>
<dbReference type="RefSeq" id="XP_022142068.1">
    <property type="nucleotide sequence ID" value="XM_022286376.1"/>
</dbReference>
<dbReference type="Pfam" id="PF03171">
    <property type="entry name" value="2OG-FeII_Oxy"/>
    <property type="match status" value="1"/>
</dbReference>
<dbReference type="InterPro" id="IPR026992">
    <property type="entry name" value="DIOX_N"/>
</dbReference>
<evidence type="ECO:0000313" key="8">
    <source>
        <dbReference type="Proteomes" id="UP000504603"/>
    </source>
</evidence>
<evidence type="ECO:0000256" key="5">
    <source>
        <dbReference type="ARBA" id="ARBA00023004"/>
    </source>
</evidence>
<proteinExistence type="inferred from homology"/>
<dbReference type="AlphaFoldDB" id="A0A6J1CMB4"/>
<evidence type="ECO:0000256" key="4">
    <source>
        <dbReference type="ARBA" id="ARBA00023002"/>
    </source>
</evidence>
<feature type="domain" description="Fe2OG dioxygenase" evidence="7">
    <location>
        <begin position="200"/>
        <end position="303"/>
    </location>
</feature>
<keyword evidence="4 6" id="KW-0560">Oxidoreductase</keyword>
<dbReference type="GO" id="GO:0016491">
    <property type="term" value="F:oxidoreductase activity"/>
    <property type="evidence" value="ECO:0007669"/>
    <property type="project" value="UniProtKB-KW"/>
</dbReference>
<evidence type="ECO:0000259" key="7">
    <source>
        <dbReference type="PROSITE" id="PS51471"/>
    </source>
</evidence>
<dbReference type="OrthoDB" id="288590at2759"/>
<evidence type="ECO:0000313" key="9">
    <source>
        <dbReference type="RefSeq" id="XP_022142068.1"/>
    </source>
</evidence>
<dbReference type="Gene3D" id="2.60.120.330">
    <property type="entry name" value="B-lactam Antibiotic, Isopenicillin N Synthase, Chain"/>
    <property type="match status" value="1"/>
</dbReference>
<keyword evidence="8" id="KW-1185">Reference proteome</keyword>
<dbReference type="FunFam" id="2.60.120.330:FF:000001">
    <property type="entry name" value="Protein SRG1"/>
    <property type="match status" value="1"/>
</dbReference>
<dbReference type="GeneID" id="111012287"/>
<dbReference type="InterPro" id="IPR005123">
    <property type="entry name" value="Oxoglu/Fe-dep_dioxygenase_dom"/>
</dbReference>
<dbReference type="GO" id="GO:0031418">
    <property type="term" value="F:L-ascorbic acid binding"/>
    <property type="evidence" value="ECO:0007669"/>
    <property type="project" value="UniProtKB-KW"/>
</dbReference>
<evidence type="ECO:0000256" key="3">
    <source>
        <dbReference type="ARBA" id="ARBA00022896"/>
    </source>
</evidence>
<evidence type="ECO:0000256" key="6">
    <source>
        <dbReference type="RuleBase" id="RU003682"/>
    </source>
</evidence>
<dbReference type="InterPro" id="IPR050295">
    <property type="entry name" value="Plant_2OG-oxidoreductases"/>
</dbReference>
<accession>A0A6J1CMB4</accession>
<name>A0A6J1CMB4_MOMCH</name>
<dbReference type="InterPro" id="IPR044861">
    <property type="entry name" value="IPNS-like_FE2OG_OXY"/>
</dbReference>
<protein>
    <submittedName>
        <fullName evidence="9">Protein SRG1-like</fullName>
    </submittedName>
</protein>
<dbReference type="InterPro" id="IPR027443">
    <property type="entry name" value="IPNS-like_sf"/>
</dbReference>
<gene>
    <name evidence="9" type="primary">LOC111012287</name>
</gene>
<evidence type="ECO:0000256" key="1">
    <source>
        <dbReference type="ARBA" id="ARBA00008056"/>
    </source>
</evidence>
<dbReference type="KEGG" id="mcha:111012287"/>
<dbReference type="Pfam" id="PF14226">
    <property type="entry name" value="DIOX_N"/>
    <property type="match status" value="1"/>
</dbReference>
<keyword evidence="2 6" id="KW-0479">Metal-binding</keyword>
<dbReference type="PROSITE" id="PS51471">
    <property type="entry name" value="FE2OG_OXY"/>
    <property type="match status" value="1"/>
</dbReference>
<organism evidence="8 9">
    <name type="scientific">Momordica charantia</name>
    <name type="common">Bitter gourd</name>
    <name type="synonym">Balsam pear</name>
    <dbReference type="NCBI Taxonomy" id="3673"/>
    <lineage>
        <taxon>Eukaryota</taxon>
        <taxon>Viridiplantae</taxon>
        <taxon>Streptophyta</taxon>
        <taxon>Embryophyta</taxon>
        <taxon>Tracheophyta</taxon>
        <taxon>Spermatophyta</taxon>
        <taxon>Magnoliopsida</taxon>
        <taxon>eudicotyledons</taxon>
        <taxon>Gunneridae</taxon>
        <taxon>Pentapetalae</taxon>
        <taxon>rosids</taxon>
        <taxon>fabids</taxon>
        <taxon>Cucurbitales</taxon>
        <taxon>Cucurbitaceae</taxon>
        <taxon>Momordiceae</taxon>
        <taxon>Momordica</taxon>
    </lineage>
</organism>